<dbReference type="GeneID" id="81599732"/>
<dbReference type="RefSeq" id="XP_056765193.1">
    <property type="nucleotide sequence ID" value="XM_056909489.1"/>
</dbReference>
<comment type="caution">
    <text evidence="1">The sequence shown here is derived from an EMBL/GenBank/DDBJ whole genome shotgun (WGS) entry which is preliminary data.</text>
</comment>
<dbReference type="AlphaFoldDB" id="A0AAD6C3Q8"/>
<reference evidence="1" key="1">
    <citation type="submission" date="2022-12" db="EMBL/GenBank/DDBJ databases">
        <authorList>
            <person name="Petersen C."/>
        </authorList>
    </citation>
    <scope>NUCLEOTIDE SEQUENCE</scope>
    <source>
        <strain evidence="1">IBT 16125</strain>
    </source>
</reference>
<proteinExistence type="predicted"/>
<accession>A0AAD6C3Q8</accession>
<organism evidence="1 2">
    <name type="scientific">Penicillium daleae</name>
    <dbReference type="NCBI Taxonomy" id="63821"/>
    <lineage>
        <taxon>Eukaryota</taxon>
        <taxon>Fungi</taxon>
        <taxon>Dikarya</taxon>
        <taxon>Ascomycota</taxon>
        <taxon>Pezizomycotina</taxon>
        <taxon>Eurotiomycetes</taxon>
        <taxon>Eurotiomycetidae</taxon>
        <taxon>Eurotiales</taxon>
        <taxon>Aspergillaceae</taxon>
        <taxon>Penicillium</taxon>
    </lineage>
</organism>
<reference evidence="1" key="2">
    <citation type="journal article" date="2023" name="IMA Fungus">
        <title>Comparative genomic study of the Penicillium genus elucidates a diverse pangenome and 15 lateral gene transfer events.</title>
        <authorList>
            <person name="Petersen C."/>
            <person name="Sorensen T."/>
            <person name="Nielsen M.R."/>
            <person name="Sondergaard T.E."/>
            <person name="Sorensen J.L."/>
            <person name="Fitzpatrick D.A."/>
            <person name="Frisvad J.C."/>
            <person name="Nielsen K.L."/>
        </authorList>
    </citation>
    <scope>NUCLEOTIDE SEQUENCE</scope>
    <source>
        <strain evidence="1">IBT 16125</strain>
    </source>
</reference>
<evidence type="ECO:0000313" key="2">
    <source>
        <dbReference type="Proteomes" id="UP001213681"/>
    </source>
</evidence>
<dbReference type="EMBL" id="JAPVEA010000006">
    <property type="protein sequence ID" value="KAJ5449658.1"/>
    <property type="molecule type" value="Genomic_DNA"/>
</dbReference>
<evidence type="ECO:0000313" key="1">
    <source>
        <dbReference type="EMBL" id="KAJ5449658.1"/>
    </source>
</evidence>
<name>A0AAD6C3Q8_9EURO</name>
<protein>
    <submittedName>
        <fullName evidence="1">Uncharacterized protein</fullName>
    </submittedName>
</protein>
<dbReference type="Proteomes" id="UP001213681">
    <property type="component" value="Unassembled WGS sequence"/>
</dbReference>
<gene>
    <name evidence="1" type="ORF">N7458_006107</name>
</gene>
<keyword evidence="2" id="KW-1185">Reference proteome</keyword>
<sequence>MLLLLTINSRKVPRVVCYRTNGLIVVERRYHEDQKPEIENAIRSIINNHRPLFCFICVGKQNLALKKRVQQFLSYSDVSKHIKRKHLQNLLLSTVIVCNVCDKDFAEVMHF</sequence>